<dbReference type="InterPro" id="IPR047951">
    <property type="entry name" value="Transpos_ISL3"/>
</dbReference>
<dbReference type="Pfam" id="PF14690">
    <property type="entry name" value="Zn_ribbon_ISL3"/>
    <property type="match status" value="1"/>
</dbReference>
<organism evidence="4 5">
    <name type="scientific">Jiella pelagia</name>
    <dbReference type="NCBI Taxonomy" id="2986949"/>
    <lineage>
        <taxon>Bacteria</taxon>
        <taxon>Pseudomonadati</taxon>
        <taxon>Pseudomonadota</taxon>
        <taxon>Alphaproteobacteria</taxon>
        <taxon>Hyphomicrobiales</taxon>
        <taxon>Aurantimonadaceae</taxon>
        <taxon>Jiella</taxon>
    </lineage>
</organism>
<dbReference type="InterPro" id="IPR002560">
    <property type="entry name" value="Transposase_DDE"/>
</dbReference>
<dbReference type="InterPro" id="IPR029261">
    <property type="entry name" value="Transposase_Znf"/>
</dbReference>
<protein>
    <submittedName>
        <fullName evidence="4">ISL3 family transposase</fullName>
    </submittedName>
</protein>
<evidence type="ECO:0000256" key="1">
    <source>
        <dbReference type="SAM" id="MobiDB-lite"/>
    </source>
</evidence>
<reference evidence="4" key="1">
    <citation type="submission" date="2022-12" db="EMBL/GenBank/DDBJ databases">
        <title>Jiella pelagia sp. nov., isolated from phosphonate enriched culture of Northwest Pacific surface seawater.</title>
        <authorList>
            <person name="Shin D.Y."/>
            <person name="Hwang C.Y."/>
        </authorList>
    </citation>
    <scope>NUCLEOTIDE SEQUENCE</scope>
    <source>
        <strain evidence="4">HL-NP1</strain>
        <plasmid evidence="4">unnamed2</plasmid>
    </source>
</reference>
<proteinExistence type="predicted"/>
<sequence>MLQLSIMSGCLCDGARREGQAGLTILLRGRHDGACCPECRRRSRVVHGYYCRRPSDLPIAGRQVRLDLRIRRYACRNTCCRRRTFAEPLPLLVAPSARRTRRLAKAQAKIGIALGGAAGGRLARELAMPASGDTILRLVRRMPQPVPPKPTVIGVDDWAMKKRLRYGTIIVDLERHRPIDLLPDRTARTVSDWLNQRPSVEIVARDRSTEYRRAITIGAPGAVQVADRWHLLYNARQMVERWAAGAHAHLRRLPVLPLRKTNKAIRLKSFRRIRSDAAVAADSRARRMAQYEDVRRRHLTGEKLMAITRATGLSPTTVRKFAYAEAFPERAAPRLGRSMIDPFLPMLEARLADGCENGLQLWRECKEFGYSGSPKQIHLWLQDHRTAPSKHAPHRPRNDALPSVEARRPSALPSPKQLAWLIVRAPETRSTEDVAAIQQIGQDREAAMVVRLVRRFVDLVRRVGIRSRDAGPVFDAWLLDAKNCGVHAVETFAAGLDQDGAAIYAALRTGWSNAQVEGQVNRLKLLKRSMYGRGSLDLLRRRLLLAT</sequence>
<dbReference type="PANTHER" id="PTHR33498:SF1">
    <property type="entry name" value="TRANSPOSASE FOR INSERTION SEQUENCE ELEMENT IS1557"/>
    <property type="match status" value="1"/>
</dbReference>
<dbReference type="NCBIfam" id="NF033550">
    <property type="entry name" value="transpos_ISL3"/>
    <property type="match status" value="1"/>
</dbReference>
<dbReference type="Proteomes" id="UP001164020">
    <property type="component" value="Plasmid unnamed2"/>
</dbReference>
<geneLocation type="plasmid" evidence="4 5">
    <name>unnamed2</name>
</geneLocation>
<gene>
    <name evidence="4" type="ORF">OH818_28525</name>
</gene>
<accession>A0ABY7C5U8</accession>
<feature type="domain" description="Transposase IS204/IS1001/IS1096/IS1165 zinc-finger" evidence="3">
    <location>
        <begin position="34"/>
        <end position="79"/>
    </location>
</feature>
<keyword evidence="5" id="KW-1185">Reference proteome</keyword>
<evidence type="ECO:0000259" key="2">
    <source>
        <dbReference type="Pfam" id="PF01610"/>
    </source>
</evidence>
<dbReference type="PANTHER" id="PTHR33498">
    <property type="entry name" value="TRANSPOSASE FOR INSERTION SEQUENCE ELEMENT IS1557"/>
    <property type="match status" value="1"/>
</dbReference>
<feature type="domain" description="Transposase IS204/IS1001/IS1096/IS1165 DDE" evidence="2">
    <location>
        <begin position="416"/>
        <end position="542"/>
    </location>
</feature>
<evidence type="ECO:0000313" key="4">
    <source>
        <dbReference type="EMBL" id="WAP71429.1"/>
    </source>
</evidence>
<keyword evidence="4" id="KW-0614">Plasmid</keyword>
<feature type="region of interest" description="Disordered" evidence="1">
    <location>
        <begin position="386"/>
        <end position="408"/>
    </location>
</feature>
<dbReference type="Pfam" id="PF01610">
    <property type="entry name" value="DDE_Tnp_ISL3"/>
    <property type="match status" value="2"/>
</dbReference>
<evidence type="ECO:0000313" key="5">
    <source>
        <dbReference type="Proteomes" id="UP001164020"/>
    </source>
</evidence>
<dbReference type="RefSeq" id="WP_083591541.1">
    <property type="nucleotide sequence ID" value="NZ_CP114030.1"/>
</dbReference>
<feature type="domain" description="Transposase IS204/IS1001/IS1096/IS1165 DDE" evidence="2">
    <location>
        <begin position="153"/>
        <end position="318"/>
    </location>
</feature>
<dbReference type="EMBL" id="CP114030">
    <property type="protein sequence ID" value="WAP71429.1"/>
    <property type="molecule type" value="Genomic_DNA"/>
</dbReference>
<name>A0ABY7C5U8_9HYPH</name>
<evidence type="ECO:0000259" key="3">
    <source>
        <dbReference type="Pfam" id="PF14690"/>
    </source>
</evidence>